<dbReference type="GO" id="GO:0006357">
    <property type="term" value="P:regulation of transcription by RNA polymerase II"/>
    <property type="evidence" value="ECO:0007669"/>
    <property type="project" value="InterPro"/>
</dbReference>
<dbReference type="eggNOG" id="ENOG502SAJI">
    <property type="taxonomic scope" value="Eukaryota"/>
</dbReference>
<keyword evidence="4 8" id="KW-0805">Transcription regulation</keyword>
<dbReference type="InterPro" id="IPR037212">
    <property type="entry name" value="Med7/Med21-like"/>
</dbReference>
<evidence type="ECO:0000256" key="7">
    <source>
        <dbReference type="ARBA" id="ARBA00023242"/>
    </source>
</evidence>
<evidence type="ECO:0000256" key="6">
    <source>
        <dbReference type="ARBA" id="ARBA00023163"/>
    </source>
</evidence>
<dbReference type="PANTHER" id="PTHR21428">
    <property type="entry name" value="MEDIATOR OF RNA POLYMERASE II TRANSCRIPTION SUBUNIT 7"/>
    <property type="match status" value="1"/>
</dbReference>
<evidence type="ECO:0000256" key="3">
    <source>
        <dbReference type="ARBA" id="ARBA00020631"/>
    </source>
</evidence>
<dbReference type="InParanoid" id="F4RNL5"/>
<dbReference type="InterPro" id="IPR009244">
    <property type="entry name" value="Mediatior_Med7"/>
</dbReference>
<comment type="subcellular location">
    <subcellularLocation>
        <location evidence="1 8">Nucleus</location>
    </subcellularLocation>
</comment>
<reference evidence="10" key="1">
    <citation type="journal article" date="2011" name="Proc. Natl. Acad. Sci. U.S.A.">
        <title>Obligate biotrophy features unraveled by the genomic analysis of rust fungi.</title>
        <authorList>
            <person name="Duplessis S."/>
            <person name="Cuomo C.A."/>
            <person name="Lin Y.-C."/>
            <person name="Aerts A."/>
            <person name="Tisserant E."/>
            <person name="Veneault-Fourrey C."/>
            <person name="Joly D.L."/>
            <person name="Hacquard S."/>
            <person name="Amselem J."/>
            <person name="Cantarel B.L."/>
            <person name="Chiu R."/>
            <person name="Coutinho P.M."/>
            <person name="Feau N."/>
            <person name="Field M."/>
            <person name="Frey P."/>
            <person name="Gelhaye E."/>
            <person name="Goldberg J."/>
            <person name="Grabherr M.G."/>
            <person name="Kodira C.D."/>
            <person name="Kohler A."/>
            <person name="Kuees U."/>
            <person name="Lindquist E.A."/>
            <person name="Lucas S.M."/>
            <person name="Mago R."/>
            <person name="Mauceli E."/>
            <person name="Morin E."/>
            <person name="Murat C."/>
            <person name="Pangilinan J.L."/>
            <person name="Park R."/>
            <person name="Pearson M."/>
            <person name="Quesneville H."/>
            <person name="Rouhier N."/>
            <person name="Sakthikumar S."/>
            <person name="Salamov A.A."/>
            <person name="Schmutz J."/>
            <person name="Selles B."/>
            <person name="Shapiro H."/>
            <person name="Tanguay P."/>
            <person name="Tuskan G.A."/>
            <person name="Henrissat B."/>
            <person name="Van de Peer Y."/>
            <person name="Rouze P."/>
            <person name="Ellis J.G."/>
            <person name="Dodds P.N."/>
            <person name="Schein J.E."/>
            <person name="Zhong S."/>
            <person name="Hamelin R.C."/>
            <person name="Grigoriev I.V."/>
            <person name="Szabo L.J."/>
            <person name="Martin F."/>
        </authorList>
    </citation>
    <scope>NUCLEOTIDE SEQUENCE [LARGE SCALE GENOMIC DNA]</scope>
    <source>
        <strain evidence="10">98AG31 / pathotype 3-4-7</strain>
    </source>
</reference>
<comment type="subunit">
    <text evidence="8">Component of the Mediator complex.</text>
</comment>
<comment type="similarity">
    <text evidence="2 8">Belongs to the Mediator complex subunit 7 family.</text>
</comment>
<name>F4RNL5_MELLP</name>
<evidence type="ECO:0000256" key="8">
    <source>
        <dbReference type="RuleBase" id="RU364060"/>
    </source>
</evidence>
<evidence type="ECO:0000313" key="9">
    <source>
        <dbReference type="EMBL" id="EGG06071.1"/>
    </source>
</evidence>
<dbReference type="STRING" id="747676.F4RNL5"/>
<dbReference type="HOGENOM" id="CLU_076660_0_0_1"/>
<organism evidence="10">
    <name type="scientific">Melampsora larici-populina (strain 98AG31 / pathotype 3-4-7)</name>
    <name type="common">Poplar leaf rust fungus</name>
    <dbReference type="NCBI Taxonomy" id="747676"/>
    <lineage>
        <taxon>Eukaryota</taxon>
        <taxon>Fungi</taxon>
        <taxon>Dikarya</taxon>
        <taxon>Basidiomycota</taxon>
        <taxon>Pucciniomycotina</taxon>
        <taxon>Pucciniomycetes</taxon>
        <taxon>Pucciniales</taxon>
        <taxon>Melampsoraceae</taxon>
        <taxon>Melampsora</taxon>
    </lineage>
</organism>
<keyword evidence="7 8" id="KW-0539">Nucleus</keyword>
<dbReference type="GO" id="GO:0016592">
    <property type="term" value="C:mediator complex"/>
    <property type="evidence" value="ECO:0007669"/>
    <property type="project" value="InterPro"/>
</dbReference>
<keyword evidence="5 8" id="KW-0010">Activator</keyword>
<dbReference type="AlphaFoldDB" id="F4RNL5"/>
<comment type="function">
    <text evidence="8">Component of the Mediator complex, a coactivator involved in the regulated transcription of nearly all RNA polymerase II-dependent genes. Mediator functions as a bridge to convey information from gene-specific regulatory proteins to the basal RNA polymerase II transcription machinery.</text>
</comment>
<sequence length="279" mass="32260">METTETNSSFFPAPPTRYLQFTKPNLTIAKSIQSKTKPNELQFDSDLQKRLIKESLKDLKDIEEIDEEEIERINEIDLRTLLEPPNLDLIKERGGWSSFGDWEPWPGKSSRAMLEGMPKLYEEKMERKDALQALLNTLIYSYLKLLNQLGHQGPPSLSNHSNQVSNTDQIISHIELTSFNMHGLCNELRPRQARETLKLMMKEQAKEKREKARLVLKTCEDLKNDLIGLKNHSGSFDDPIQNIQSNETFDDSMKETDEKTLLKEKQQDWNALLSVVDDL</sequence>
<dbReference type="Gene3D" id="6.10.140.1520">
    <property type="match status" value="1"/>
</dbReference>
<evidence type="ECO:0000256" key="2">
    <source>
        <dbReference type="ARBA" id="ARBA00009994"/>
    </source>
</evidence>
<evidence type="ECO:0000256" key="5">
    <source>
        <dbReference type="ARBA" id="ARBA00023159"/>
    </source>
</evidence>
<dbReference type="EMBL" id="GL883110">
    <property type="protein sequence ID" value="EGG06071.1"/>
    <property type="molecule type" value="Genomic_DNA"/>
</dbReference>
<dbReference type="Gene3D" id="6.10.140.200">
    <property type="match status" value="1"/>
</dbReference>
<dbReference type="Pfam" id="PF05983">
    <property type="entry name" value="Med7"/>
    <property type="match status" value="1"/>
</dbReference>
<dbReference type="InterPro" id="IPR044888">
    <property type="entry name" value="Mediatior_Med7_sf"/>
</dbReference>
<gene>
    <name evidence="9" type="ORF">MELLADRAFT_77936</name>
</gene>
<dbReference type="GO" id="GO:0003712">
    <property type="term" value="F:transcription coregulator activity"/>
    <property type="evidence" value="ECO:0007669"/>
    <property type="project" value="InterPro"/>
</dbReference>
<dbReference type="PANTHER" id="PTHR21428:SF11">
    <property type="entry name" value="MEDIATOR OF RNA POLYMERASE II TRANSCRIPTION SUBUNIT 7"/>
    <property type="match status" value="1"/>
</dbReference>
<evidence type="ECO:0000256" key="1">
    <source>
        <dbReference type="ARBA" id="ARBA00004123"/>
    </source>
</evidence>
<proteinExistence type="inferred from homology"/>
<evidence type="ECO:0000313" key="10">
    <source>
        <dbReference type="Proteomes" id="UP000001072"/>
    </source>
</evidence>
<dbReference type="SUPFAM" id="SSF140718">
    <property type="entry name" value="Mediator hinge subcomplex-like"/>
    <property type="match status" value="1"/>
</dbReference>
<evidence type="ECO:0000256" key="4">
    <source>
        <dbReference type="ARBA" id="ARBA00023015"/>
    </source>
</evidence>
<dbReference type="KEGG" id="mlr:MELLADRAFT_77936"/>
<keyword evidence="6 8" id="KW-0804">Transcription</keyword>
<dbReference type="GO" id="GO:0070847">
    <property type="term" value="C:core mediator complex"/>
    <property type="evidence" value="ECO:0007669"/>
    <property type="project" value="TreeGrafter"/>
</dbReference>
<protein>
    <recommendedName>
        <fullName evidence="3 8">Mediator of RNA polymerase II transcription subunit 7</fullName>
    </recommendedName>
</protein>
<accession>F4RNL5</accession>
<keyword evidence="10" id="KW-1185">Reference proteome</keyword>
<dbReference type="RefSeq" id="XP_007410722.1">
    <property type="nucleotide sequence ID" value="XM_007410660.1"/>
</dbReference>
<dbReference type="GeneID" id="18933029"/>
<dbReference type="Proteomes" id="UP000001072">
    <property type="component" value="Unassembled WGS sequence"/>
</dbReference>
<dbReference type="OrthoDB" id="10253553at2759"/>
<dbReference type="VEuPathDB" id="FungiDB:MELLADRAFT_77936"/>